<evidence type="ECO:0000313" key="2">
    <source>
        <dbReference type="Proteomes" id="UP000053989"/>
    </source>
</evidence>
<dbReference type="GO" id="GO:0005829">
    <property type="term" value="C:cytosol"/>
    <property type="evidence" value="ECO:0007669"/>
    <property type="project" value="TreeGrafter"/>
</dbReference>
<feature type="non-terminal residue" evidence="1">
    <location>
        <position position="294"/>
    </location>
</feature>
<dbReference type="GO" id="GO:0032991">
    <property type="term" value="C:protein-containing complex"/>
    <property type="evidence" value="ECO:0007669"/>
    <property type="project" value="TreeGrafter"/>
</dbReference>
<proteinExistence type="predicted"/>
<protein>
    <recommendedName>
        <fullName evidence="3">Methyltransferase domain-containing protein</fullName>
    </recommendedName>
</protein>
<dbReference type="AlphaFoldDB" id="A0A0C3DA44"/>
<dbReference type="OrthoDB" id="413520at2759"/>
<accession>A0A0C3DA44</accession>
<reference evidence="1 2" key="1">
    <citation type="submission" date="2014-04" db="EMBL/GenBank/DDBJ databases">
        <authorList>
            <consortium name="DOE Joint Genome Institute"/>
            <person name="Kuo A."/>
            <person name="Kohler A."/>
            <person name="Nagy L.G."/>
            <person name="Floudas D."/>
            <person name="Copeland A."/>
            <person name="Barry K.W."/>
            <person name="Cichocki N."/>
            <person name="Veneault-Fourrey C."/>
            <person name="LaButti K."/>
            <person name="Lindquist E.A."/>
            <person name="Lipzen A."/>
            <person name="Lundell T."/>
            <person name="Morin E."/>
            <person name="Murat C."/>
            <person name="Sun H."/>
            <person name="Tunlid A."/>
            <person name="Henrissat B."/>
            <person name="Grigoriev I.V."/>
            <person name="Hibbett D.S."/>
            <person name="Martin F."/>
            <person name="Nordberg H.P."/>
            <person name="Cantor M.N."/>
            <person name="Hua S.X."/>
        </authorList>
    </citation>
    <scope>NUCLEOTIDE SEQUENCE [LARGE SCALE GENOMIC DNA]</scope>
    <source>
        <strain evidence="1 2">Foug A</strain>
    </source>
</reference>
<dbReference type="EMBL" id="KN822185">
    <property type="protein sequence ID" value="KIM53259.1"/>
    <property type="molecule type" value="Genomic_DNA"/>
</dbReference>
<dbReference type="STRING" id="1036808.A0A0C3DA44"/>
<dbReference type="Pfam" id="PF10294">
    <property type="entry name" value="Methyltransf_16"/>
    <property type="match status" value="1"/>
</dbReference>
<dbReference type="GO" id="GO:0008757">
    <property type="term" value="F:S-adenosylmethionine-dependent methyltransferase activity"/>
    <property type="evidence" value="ECO:0007669"/>
    <property type="project" value="UniProtKB-ARBA"/>
</dbReference>
<dbReference type="PANTHER" id="PTHR14614">
    <property type="entry name" value="HEPATOCELLULAR CARCINOMA-ASSOCIATED ANTIGEN"/>
    <property type="match status" value="1"/>
</dbReference>
<dbReference type="InterPro" id="IPR029063">
    <property type="entry name" value="SAM-dependent_MTases_sf"/>
</dbReference>
<organism evidence="1 2">
    <name type="scientific">Scleroderma citrinum Foug A</name>
    <dbReference type="NCBI Taxonomy" id="1036808"/>
    <lineage>
        <taxon>Eukaryota</taxon>
        <taxon>Fungi</taxon>
        <taxon>Dikarya</taxon>
        <taxon>Basidiomycota</taxon>
        <taxon>Agaricomycotina</taxon>
        <taxon>Agaricomycetes</taxon>
        <taxon>Agaricomycetidae</taxon>
        <taxon>Boletales</taxon>
        <taxon>Sclerodermatineae</taxon>
        <taxon>Sclerodermataceae</taxon>
        <taxon>Scleroderma</taxon>
    </lineage>
</organism>
<dbReference type="Proteomes" id="UP000053989">
    <property type="component" value="Unassembled WGS sequence"/>
</dbReference>
<reference evidence="2" key="2">
    <citation type="submission" date="2015-01" db="EMBL/GenBank/DDBJ databases">
        <title>Evolutionary Origins and Diversification of the Mycorrhizal Mutualists.</title>
        <authorList>
            <consortium name="DOE Joint Genome Institute"/>
            <consortium name="Mycorrhizal Genomics Consortium"/>
            <person name="Kohler A."/>
            <person name="Kuo A."/>
            <person name="Nagy L.G."/>
            <person name="Floudas D."/>
            <person name="Copeland A."/>
            <person name="Barry K.W."/>
            <person name="Cichocki N."/>
            <person name="Veneault-Fourrey C."/>
            <person name="LaButti K."/>
            <person name="Lindquist E.A."/>
            <person name="Lipzen A."/>
            <person name="Lundell T."/>
            <person name="Morin E."/>
            <person name="Murat C."/>
            <person name="Riley R."/>
            <person name="Ohm R."/>
            <person name="Sun H."/>
            <person name="Tunlid A."/>
            <person name="Henrissat B."/>
            <person name="Grigoriev I.V."/>
            <person name="Hibbett D.S."/>
            <person name="Martin F."/>
        </authorList>
    </citation>
    <scope>NUCLEOTIDE SEQUENCE [LARGE SCALE GENOMIC DNA]</scope>
    <source>
        <strain evidence="2">Foug A</strain>
    </source>
</reference>
<dbReference type="PANTHER" id="PTHR14614:SF161">
    <property type="match status" value="1"/>
</dbReference>
<dbReference type="InParanoid" id="A0A0C3DA44"/>
<dbReference type="HOGENOM" id="CLU_039535_0_0_1"/>
<sequence length="294" mass="32644">MCEYVDHLSINNGCLHPLEFDPPFFDCQEADELPVLVELGSGTGIVAGRIADSTFFPEGGIIVATDLPDVCPLLEKNLHKPGSAPSLSTYSKGSRVLVRPLAWGNIDHAIAIAQELGLYRNMRTICGPQTLHTRTLTHIICSDLVYFPELLGPLLRTLIHLTSLSCSTSVDSKPVRIVISYKIRSLPKESPFWSAFGLWFTFQPVLFRRGATYCNDGGMIEELGELQWSRFGAANADSKDHTFIFVAYRRPESFAWEVPPSDWDLIDGVGARGTPARKGDDTFETMLFMTMENV</sequence>
<name>A0A0C3DA44_9AGAM</name>
<dbReference type="Gene3D" id="3.40.50.150">
    <property type="entry name" value="Vaccinia Virus protein VP39"/>
    <property type="match status" value="1"/>
</dbReference>
<evidence type="ECO:0000313" key="1">
    <source>
        <dbReference type="EMBL" id="KIM53259.1"/>
    </source>
</evidence>
<dbReference type="InterPro" id="IPR019410">
    <property type="entry name" value="Methyltransf_16"/>
</dbReference>
<evidence type="ECO:0008006" key="3">
    <source>
        <dbReference type="Google" id="ProtNLM"/>
    </source>
</evidence>
<gene>
    <name evidence="1" type="ORF">SCLCIDRAFT_1222989</name>
</gene>
<keyword evidence="2" id="KW-1185">Reference proteome</keyword>